<dbReference type="InterPro" id="IPR002347">
    <property type="entry name" value="SDR_fam"/>
</dbReference>
<name>A0A1N6GHE5_9SPHN</name>
<dbReference type="Proteomes" id="UP000185192">
    <property type="component" value="Unassembled WGS sequence"/>
</dbReference>
<protein>
    <submittedName>
        <fullName evidence="4">3(Or 17)beta-hydroxysteroid dehydrogenase</fullName>
    </submittedName>
</protein>
<proteinExistence type="inferred from homology"/>
<dbReference type="AlphaFoldDB" id="A0A1N6GHE5"/>
<sequence>MGRLEGKVAIITGAAKGLGEADARMFAREGATVIMTDMDEANGQRVAGEIGQAAEFHVQDVRDERQWEDLIADVVSRHGKLDVLVNNAGVVEPGTIETQTAEEYKFVMEVSADGTFYGCKYAVPAMKASGGGSIVNMCSIASVQGEPIVVAYAAAKGAVESLTRSVAVHCANNQYDIRCNSVHPAGILTPMVEEIGPKVMDRDDLRPASEGPAPSALGEPDDIAHTVLFLASDESKFINGAAIRVDNAKSVVEGVVP</sequence>
<keyword evidence="5" id="KW-1185">Reference proteome</keyword>
<evidence type="ECO:0000259" key="3">
    <source>
        <dbReference type="SMART" id="SM00822"/>
    </source>
</evidence>
<dbReference type="InterPro" id="IPR057326">
    <property type="entry name" value="KR_dom"/>
</dbReference>
<dbReference type="PANTHER" id="PTHR24321">
    <property type="entry name" value="DEHYDROGENASES, SHORT CHAIN"/>
    <property type="match status" value="1"/>
</dbReference>
<dbReference type="Pfam" id="PF13561">
    <property type="entry name" value="adh_short_C2"/>
    <property type="match status" value="1"/>
</dbReference>
<dbReference type="SUPFAM" id="SSF51735">
    <property type="entry name" value="NAD(P)-binding Rossmann-fold domains"/>
    <property type="match status" value="1"/>
</dbReference>
<dbReference type="PANTHER" id="PTHR24321:SF15">
    <property type="entry name" value="OXIDOREDUCTASE UCPA"/>
    <property type="match status" value="1"/>
</dbReference>
<evidence type="ECO:0000256" key="2">
    <source>
        <dbReference type="ARBA" id="ARBA00023002"/>
    </source>
</evidence>
<dbReference type="InterPro" id="IPR036291">
    <property type="entry name" value="NAD(P)-bd_dom_sf"/>
</dbReference>
<dbReference type="SMART" id="SM00822">
    <property type="entry name" value="PKS_KR"/>
    <property type="match status" value="1"/>
</dbReference>
<dbReference type="EMBL" id="FSQW01000002">
    <property type="protein sequence ID" value="SIO06968.1"/>
    <property type="molecule type" value="Genomic_DNA"/>
</dbReference>
<dbReference type="PRINTS" id="PR00080">
    <property type="entry name" value="SDRFAMILY"/>
</dbReference>
<dbReference type="STRING" id="1123272.SAMN02745824_2831"/>
<keyword evidence="2" id="KW-0560">Oxidoreductase</keyword>
<evidence type="ECO:0000313" key="5">
    <source>
        <dbReference type="Proteomes" id="UP000185192"/>
    </source>
</evidence>
<gene>
    <name evidence="4" type="ORF">SAMN02745824_2831</name>
</gene>
<evidence type="ECO:0000256" key="1">
    <source>
        <dbReference type="ARBA" id="ARBA00006484"/>
    </source>
</evidence>
<dbReference type="FunFam" id="3.40.50.720:FF:000084">
    <property type="entry name" value="Short-chain dehydrogenase reductase"/>
    <property type="match status" value="1"/>
</dbReference>
<evidence type="ECO:0000313" key="4">
    <source>
        <dbReference type="EMBL" id="SIO06968.1"/>
    </source>
</evidence>
<feature type="domain" description="Ketoreductase" evidence="3">
    <location>
        <begin position="7"/>
        <end position="178"/>
    </location>
</feature>
<dbReference type="RefSeq" id="WP_074205793.1">
    <property type="nucleotide sequence ID" value="NZ_FSQW01000002.1"/>
</dbReference>
<dbReference type="InterPro" id="IPR020904">
    <property type="entry name" value="Sc_DH/Rdtase_CS"/>
</dbReference>
<comment type="similarity">
    <text evidence="1">Belongs to the short-chain dehydrogenases/reductases (SDR) family.</text>
</comment>
<dbReference type="OrthoDB" id="5457012at2"/>
<dbReference type="GO" id="GO:0016491">
    <property type="term" value="F:oxidoreductase activity"/>
    <property type="evidence" value="ECO:0007669"/>
    <property type="project" value="UniProtKB-KW"/>
</dbReference>
<dbReference type="PRINTS" id="PR00081">
    <property type="entry name" value="GDHRDH"/>
</dbReference>
<organism evidence="4 5">
    <name type="scientific">Parasphingorhabdus marina DSM 22363</name>
    <dbReference type="NCBI Taxonomy" id="1123272"/>
    <lineage>
        <taxon>Bacteria</taxon>
        <taxon>Pseudomonadati</taxon>
        <taxon>Pseudomonadota</taxon>
        <taxon>Alphaproteobacteria</taxon>
        <taxon>Sphingomonadales</taxon>
        <taxon>Sphingomonadaceae</taxon>
        <taxon>Parasphingorhabdus</taxon>
    </lineage>
</organism>
<dbReference type="PROSITE" id="PS00061">
    <property type="entry name" value="ADH_SHORT"/>
    <property type="match status" value="1"/>
</dbReference>
<accession>A0A1N6GHE5</accession>
<dbReference type="Gene3D" id="3.40.50.720">
    <property type="entry name" value="NAD(P)-binding Rossmann-like Domain"/>
    <property type="match status" value="1"/>
</dbReference>
<reference evidence="5" key="1">
    <citation type="submission" date="2016-11" db="EMBL/GenBank/DDBJ databases">
        <authorList>
            <person name="Varghese N."/>
            <person name="Submissions S."/>
        </authorList>
    </citation>
    <scope>NUCLEOTIDE SEQUENCE [LARGE SCALE GENOMIC DNA]</scope>
    <source>
        <strain evidence="5">DSM 22363</strain>
    </source>
</reference>